<evidence type="ECO:0000256" key="2">
    <source>
        <dbReference type="ARBA" id="ARBA00022694"/>
    </source>
</evidence>
<dbReference type="PANTHER" id="PTHR28582:SF1">
    <property type="entry name" value="TRNA-SPLICING ENDONUCLEASE SUBUNIT SEN15"/>
    <property type="match status" value="1"/>
</dbReference>
<dbReference type="HOGENOM" id="CLU_121521_0_0_1"/>
<evidence type="ECO:0000313" key="5">
    <source>
        <dbReference type="Proteomes" id="UP000008063"/>
    </source>
</evidence>
<dbReference type="GO" id="GO:0003676">
    <property type="term" value="F:nucleic acid binding"/>
    <property type="evidence" value="ECO:0007669"/>
    <property type="project" value="InterPro"/>
</dbReference>
<keyword evidence="2" id="KW-0819">tRNA processing</keyword>
<name>F8QCW2_SERL3</name>
<dbReference type="InParanoid" id="F8QCW2"/>
<dbReference type="AlphaFoldDB" id="F8QCW2"/>
<dbReference type="GO" id="GO:0006388">
    <property type="term" value="P:tRNA splicing, via endonucleolytic cleavage and ligation"/>
    <property type="evidence" value="ECO:0007669"/>
    <property type="project" value="InterPro"/>
</dbReference>
<dbReference type="EMBL" id="GL945490">
    <property type="protein sequence ID" value="EGN93977.1"/>
    <property type="molecule type" value="Genomic_DNA"/>
</dbReference>
<dbReference type="GO" id="GO:0005634">
    <property type="term" value="C:nucleus"/>
    <property type="evidence" value="ECO:0007669"/>
    <property type="project" value="UniProtKB-ARBA"/>
</dbReference>
<dbReference type="Proteomes" id="UP000008063">
    <property type="component" value="Unassembled WGS sequence"/>
</dbReference>
<reference evidence="5" key="1">
    <citation type="journal article" date="2011" name="Science">
        <title>The plant cell wall-decomposing machinery underlies the functional diversity of forest fungi.</title>
        <authorList>
            <person name="Eastwood D.C."/>
            <person name="Floudas D."/>
            <person name="Binder M."/>
            <person name="Majcherczyk A."/>
            <person name="Schneider P."/>
            <person name="Aerts A."/>
            <person name="Asiegbu F.O."/>
            <person name="Baker S.E."/>
            <person name="Barry K."/>
            <person name="Bendiksby M."/>
            <person name="Blumentritt M."/>
            <person name="Coutinho P.M."/>
            <person name="Cullen D."/>
            <person name="de Vries R.P."/>
            <person name="Gathman A."/>
            <person name="Goodell B."/>
            <person name="Henrissat B."/>
            <person name="Ihrmark K."/>
            <person name="Kauserud H."/>
            <person name="Kohler A."/>
            <person name="LaButti K."/>
            <person name="Lapidus A."/>
            <person name="Lavin J.L."/>
            <person name="Lee Y.-H."/>
            <person name="Lindquist E."/>
            <person name="Lilly W."/>
            <person name="Lucas S."/>
            <person name="Morin E."/>
            <person name="Murat C."/>
            <person name="Oguiza J.A."/>
            <person name="Park J."/>
            <person name="Pisabarro A.G."/>
            <person name="Riley R."/>
            <person name="Rosling A."/>
            <person name="Salamov A."/>
            <person name="Schmidt O."/>
            <person name="Schmutz J."/>
            <person name="Skrede I."/>
            <person name="Stenlid J."/>
            <person name="Wiebenga A."/>
            <person name="Xie X."/>
            <person name="Kuees U."/>
            <person name="Hibbett D.S."/>
            <person name="Hoffmeister D."/>
            <person name="Hoegberg N."/>
            <person name="Martin F."/>
            <person name="Grigoriev I.V."/>
            <person name="Watkinson S.C."/>
        </authorList>
    </citation>
    <scope>NUCLEOTIDE SEQUENCE [LARGE SCALE GENOMIC DNA]</scope>
    <source>
        <strain evidence="5">strain S7.3</strain>
    </source>
</reference>
<dbReference type="InterPro" id="IPR036167">
    <property type="entry name" value="tRNA_intron_Endo_cat-like_sf"/>
</dbReference>
<dbReference type="OrthoDB" id="10002170at2759"/>
<dbReference type="OMA" id="STDWIRT"/>
<dbReference type="SUPFAM" id="SSF53032">
    <property type="entry name" value="tRNA-intron endonuclease catalytic domain-like"/>
    <property type="match status" value="1"/>
</dbReference>
<dbReference type="InterPro" id="IPR011856">
    <property type="entry name" value="tRNA_endonuc-like_dom_sf"/>
</dbReference>
<organism evidence="5">
    <name type="scientific">Serpula lacrymans var. lacrymans (strain S7.3)</name>
    <name type="common">Dry rot fungus</name>
    <dbReference type="NCBI Taxonomy" id="936435"/>
    <lineage>
        <taxon>Eukaryota</taxon>
        <taxon>Fungi</taxon>
        <taxon>Dikarya</taxon>
        <taxon>Basidiomycota</taxon>
        <taxon>Agaricomycotina</taxon>
        <taxon>Agaricomycetes</taxon>
        <taxon>Agaricomycetidae</taxon>
        <taxon>Boletales</taxon>
        <taxon>Coniophorineae</taxon>
        <taxon>Serpulaceae</taxon>
        <taxon>Serpula</taxon>
    </lineage>
</organism>
<feature type="domain" description="tRNA-splicing endonuclease subunit Sen15" evidence="3">
    <location>
        <begin position="26"/>
        <end position="127"/>
    </location>
</feature>
<dbReference type="Gene3D" id="3.40.1350.10">
    <property type="match status" value="1"/>
</dbReference>
<sequence length="129" mass="14383">MENHPSYPALQSLLRKYPKAAGSLFQTYNDLLLAQKWTSIELLDLSSCSRAAIKGQKPRVEPEPLRPPYIVVPCSLAESLSTSWLQAAFTHLDKLSDDKPASEIFLAMTSEDASIVYYKISRGIVKPPM</sequence>
<dbReference type="InterPro" id="IPR018593">
    <property type="entry name" value="tRNA-endonuc_su_Sen15"/>
</dbReference>
<evidence type="ECO:0000313" key="4">
    <source>
        <dbReference type="EMBL" id="EGN93977.1"/>
    </source>
</evidence>
<gene>
    <name evidence="4" type="ORF">SERLA73DRAFT_156092</name>
</gene>
<protein>
    <recommendedName>
        <fullName evidence="3">tRNA-splicing endonuclease subunit Sen15 domain-containing protein</fullName>
    </recommendedName>
</protein>
<evidence type="ECO:0000259" key="3">
    <source>
        <dbReference type="Pfam" id="PF09631"/>
    </source>
</evidence>
<dbReference type="PANTHER" id="PTHR28582">
    <property type="entry name" value="TRNA-SPLICING ENDONUCLEASE SUBUNIT SEN15"/>
    <property type="match status" value="1"/>
</dbReference>
<comment type="similarity">
    <text evidence="1">Belongs to the SEN15 family.</text>
</comment>
<proteinExistence type="inferred from homology"/>
<dbReference type="FunCoup" id="F8QCW2">
    <property type="interactions" value="2"/>
</dbReference>
<dbReference type="STRING" id="936435.F8QCW2"/>
<keyword evidence="5" id="KW-1185">Reference proteome</keyword>
<accession>F8QCW2</accession>
<evidence type="ECO:0000256" key="1">
    <source>
        <dbReference type="ARBA" id="ARBA00006091"/>
    </source>
</evidence>
<dbReference type="Pfam" id="PF09631">
    <property type="entry name" value="Sen15"/>
    <property type="match status" value="1"/>
</dbReference>